<proteinExistence type="inferred from homology"/>
<dbReference type="InterPro" id="IPR051328">
    <property type="entry name" value="T7SS_ABC-Transporter"/>
</dbReference>
<evidence type="ECO:0000256" key="3">
    <source>
        <dbReference type="ARBA" id="ARBA00022989"/>
    </source>
</evidence>
<evidence type="ECO:0000313" key="8">
    <source>
        <dbReference type="Proteomes" id="UP000663859"/>
    </source>
</evidence>
<keyword evidence="3 5" id="KW-1133">Transmembrane helix</keyword>
<feature type="domain" description="ABC transmembrane type-2" evidence="6">
    <location>
        <begin position="64"/>
        <end position="294"/>
    </location>
</feature>
<evidence type="ECO:0000256" key="4">
    <source>
        <dbReference type="ARBA" id="ARBA00023136"/>
    </source>
</evidence>
<dbReference type="InterPro" id="IPR000412">
    <property type="entry name" value="ABC_2_transport"/>
</dbReference>
<dbReference type="GO" id="GO:0043190">
    <property type="term" value="C:ATP-binding cassette (ABC) transporter complex"/>
    <property type="evidence" value="ECO:0007669"/>
    <property type="project" value="InterPro"/>
</dbReference>
<keyword evidence="2 5" id="KW-0812">Transmembrane</keyword>
<reference evidence="7" key="1">
    <citation type="submission" date="2021-02" db="EMBL/GenBank/DDBJ databases">
        <authorList>
            <person name="Cremers G."/>
            <person name="Picone N."/>
        </authorList>
    </citation>
    <scope>NUCLEOTIDE SEQUENCE</scope>
    <source>
        <strain evidence="7">PQ17</strain>
    </source>
</reference>
<feature type="transmembrane region" description="Helical" evidence="5">
    <location>
        <begin position="100"/>
        <end position="124"/>
    </location>
</feature>
<dbReference type="PANTHER" id="PTHR43077:SF10">
    <property type="entry name" value="TRANSPORT PERMEASE PROTEIN"/>
    <property type="match status" value="1"/>
</dbReference>
<comment type="subcellular location">
    <subcellularLocation>
        <location evidence="5">Cell membrane</location>
        <topology evidence="5">Multi-pass membrane protein</topology>
    </subcellularLocation>
    <subcellularLocation>
        <location evidence="1">Membrane</location>
        <topology evidence="1">Multi-pass membrane protein</topology>
    </subcellularLocation>
</comment>
<protein>
    <recommendedName>
        <fullName evidence="5">Transport permease protein</fullName>
    </recommendedName>
</protein>
<feature type="transmembrane region" description="Helical" evidence="5">
    <location>
        <begin position="177"/>
        <end position="201"/>
    </location>
</feature>
<keyword evidence="4 5" id="KW-0472">Membrane</keyword>
<keyword evidence="8" id="KW-1185">Reference proteome</keyword>
<feature type="transmembrane region" description="Helical" evidence="5">
    <location>
        <begin position="150"/>
        <end position="171"/>
    </location>
</feature>
<evidence type="ECO:0000256" key="2">
    <source>
        <dbReference type="ARBA" id="ARBA00022692"/>
    </source>
</evidence>
<dbReference type="Proteomes" id="UP000663859">
    <property type="component" value="Unassembled WGS sequence"/>
</dbReference>
<evidence type="ECO:0000256" key="1">
    <source>
        <dbReference type="ARBA" id="ARBA00004141"/>
    </source>
</evidence>
<dbReference type="InterPro" id="IPR013525">
    <property type="entry name" value="ABC2_TM"/>
</dbReference>
<evidence type="ECO:0000259" key="6">
    <source>
        <dbReference type="PROSITE" id="PS51012"/>
    </source>
</evidence>
<accession>A0A8J2FSE0</accession>
<feature type="transmembrane region" description="Helical" evidence="5">
    <location>
        <begin position="66"/>
        <end position="88"/>
    </location>
</feature>
<sequence length="299" mass="33308">MARTVESKQAEWVPPVTTRPGGSKVAKREAQVSVKNLRFRWSRWVLAVWTLWRREVVRFLRQKNRIVGALGTPVVFWLLIGSGVGRSFQAPVPGGRSDYLWYFFPGILLLIILFTAIFSTISVIEDRKEGFLQGVLVSPTPRSAVVTSKLLGGSSLGLLQCWVVYALALVAGLPFSFYAFFGLSAALWILGLGLTALGFLMAWPLDSVQGYHALMNLFLMPLWLLSGALFPPQGSARWIGWIIEANPLYYGLELVRSFLWNAPLDPLRGSLFWAVLLGFTAVLSMGCTIMMDKICVRHP</sequence>
<feature type="transmembrane region" description="Helical" evidence="5">
    <location>
        <begin position="271"/>
        <end position="291"/>
    </location>
</feature>
<name>A0A8J2FSE0_9BACT</name>
<comment type="similarity">
    <text evidence="5">Belongs to the ABC-2 integral membrane protein family.</text>
</comment>
<evidence type="ECO:0000313" key="7">
    <source>
        <dbReference type="EMBL" id="CAF0695860.1"/>
    </source>
</evidence>
<feature type="transmembrane region" description="Helical" evidence="5">
    <location>
        <begin position="213"/>
        <end position="231"/>
    </location>
</feature>
<keyword evidence="5" id="KW-0813">Transport</keyword>
<dbReference type="RefSeq" id="WP_174581899.1">
    <property type="nucleotide sequence ID" value="NZ_CAJNOB010000012.1"/>
</dbReference>
<dbReference type="InterPro" id="IPR047817">
    <property type="entry name" value="ABC2_TM_bact-type"/>
</dbReference>
<dbReference type="EMBL" id="CAJNOB010000012">
    <property type="protein sequence ID" value="CAF0695860.1"/>
    <property type="molecule type" value="Genomic_DNA"/>
</dbReference>
<organism evidence="7 8">
    <name type="scientific">Candidatus Methylacidithermus pantelleriae</name>
    <dbReference type="NCBI Taxonomy" id="2744239"/>
    <lineage>
        <taxon>Bacteria</taxon>
        <taxon>Pseudomonadati</taxon>
        <taxon>Verrucomicrobiota</taxon>
        <taxon>Methylacidiphilae</taxon>
        <taxon>Methylacidiphilales</taxon>
        <taxon>Methylacidiphilaceae</taxon>
        <taxon>Candidatus Methylacidithermus</taxon>
    </lineage>
</organism>
<keyword evidence="5" id="KW-1003">Cell membrane</keyword>
<dbReference type="PANTHER" id="PTHR43077">
    <property type="entry name" value="TRANSPORT PERMEASE YVFS-RELATED"/>
    <property type="match status" value="1"/>
</dbReference>
<evidence type="ECO:0000256" key="5">
    <source>
        <dbReference type="RuleBase" id="RU361157"/>
    </source>
</evidence>
<dbReference type="AlphaFoldDB" id="A0A8J2FSE0"/>
<dbReference type="PIRSF" id="PIRSF006648">
    <property type="entry name" value="DrrB"/>
    <property type="match status" value="1"/>
</dbReference>
<dbReference type="GO" id="GO:0140359">
    <property type="term" value="F:ABC-type transporter activity"/>
    <property type="evidence" value="ECO:0007669"/>
    <property type="project" value="InterPro"/>
</dbReference>
<dbReference type="Pfam" id="PF01061">
    <property type="entry name" value="ABC2_membrane"/>
    <property type="match status" value="1"/>
</dbReference>
<dbReference type="PROSITE" id="PS51012">
    <property type="entry name" value="ABC_TM2"/>
    <property type="match status" value="1"/>
</dbReference>
<gene>
    <name evidence="7" type="ORF">MPNT_20036</name>
</gene>
<comment type="caution">
    <text evidence="7">The sequence shown here is derived from an EMBL/GenBank/DDBJ whole genome shotgun (WGS) entry which is preliminary data.</text>
</comment>